<evidence type="ECO:0008006" key="3">
    <source>
        <dbReference type="Google" id="ProtNLM"/>
    </source>
</evidence>
<dbReference type="Proteomes" id="UP000766550">
    <property type="component" value="Unassembled WGS sequence"/>
</dbReference>
<reference evidence="1 2" key="1">
    <citation type="submission" date="2021-06" db="EMBL/GenBank/DDBJ databases">
        <title>New haloarchaea isolates fom saline soil.</title>
        <authorList>
            <person name="Duran-Viseras A."/>
            <person name="Sanchez-Porro C.S."/>
            <person name="Ventosa A."/>
        </authorList>
    </citation>
    <scope>NUCLEOTIDE SEQUENCE [LARGE SCALE GENOMIC DNA]</scope>
    <source>
        <strain evidence="1 2">JCM 183640</strain>
    </source>
</reference>
<name>A0A8J7YBT0_9EURY</name>
<accession>A0A8J7YBT0</accession>
<sequence length="414" mass="45306">MVSAAGSLTEPQVLAHTKRRLFPANADDGYVVADTQFAAERWLANESIDPDVTETLAPFNHVRVGSGYPDLVGVRVLDDDLLAVDRLGDEPPLVAVEAKGYTDGGGVDVERGIVQAHDRLGEANAVYAAAPAGAISQSARTLARELNVGVLGVDASGGVEPVEVPRLVGNRTTTETDAIRFQASAQGVADKSFSLNHPKNYLAYPLAVYHPDETERILSERVVRAVDGARTGAAFLDLVDERPDRVRLTPLGKEVVRFAHREYGSVDTALQTFDEWKRSRKRFADLSPKWGMLTRRVVYAYPATQLLVEELQQLHEDGVSEPTLPQVVEYLHQLHPSFAVELFARGDEAVRSRLLDADGELRRDELTDGAVYHSPTVFQLKAMLYHAGILTSRGAEPSNLTPETDVWALREPLG</sequence>
<gene>
    <name evidence="1" type="ORF">KTS45_09145</name>
</gene>
<evidence type="ECO:0000313" key="2">
    <source>
        <dbReference type="Proteomes" id="UP000766550"/>
    </source>
</evidence>
<comment type="caution">
    <text evidence="1">The sequence shown here is derived from an EMBL/GenBank/DDBJ whole genome shotgun (WGS) entry which is preliminary data.</text>
</comment>
<evidence type="ECO:0000313" key="1">
    <source>
        <dbReference type="EMBL" id="MBV0924366.1"/>
    </source>
</evidence>
<protein>
    <recommendedName>
        <fullName evidence="3">Restriction endonuclease</fullName>
    </recommendedName>
</protein>
<dbReference type="AlphaFoldDB" id="A0A8J7YBT0"/>
<proteinExistence type="predicted"/>
<dbReference type="RefSeq" id="WP_162317425.1">
    <property type="nucleotide sequence ID" value="NZ_JAHQXF010000001.1"/>
</dbReference>
<keyword evidence="2" id="KW-1185">Reference proteome</keyword>
<dbReference type="EMBL" id="JAHQXF010000001">
    <property type="protein sequence ID" value="MBV0924366.1"/>
    <property type="molecule type" value="Genomic_DNA"/>
</dbReference>
<dbReference type="OrthoDB" id="226348at2157"/>
<organism evidence="1 2">
    <name type="scientific">Haloarcula limicola</name>
    <dbReference type="NCBI Taxonomy" id="1429915"/>
    <lineage>
        <taxon>Archaea</taxon>
        <taxon>Methanobacteriati</taxon>
        <taxon>Methanobacteriota</taxon>
        <taxon>Stenosarchaea group</taxon>
        <taxon>Halobacteria</taxon>
        <taxon>Halobacteriales</taxon>
        <taxon>Haloarculaceae</taxon>
        <taxon>Haloarcula</taxon>
    </lineage>
</organism>